<accession>A0A5C6S4J8</accession>
<protein>
    <submittedName>
        <fullName evidence="6">Nucleotide sugar dehydrogenase</fullName>
    </submittedName>
</protein>
<evidence type="ECO:0000256" key="2">
    <source>
        <dbReference type="ARBA" id="ARBA00023002"/>
    </source>
</evidence>
<dbReference type="GO" id="GO:0051287">
    <property type="term" value="F:NAD binding"/>
    <property type="evidence" value="ECO:0007669"/>
    <property type="project" value="InterPro"/>
</dbReference>
<comment type="similarity">
    <text evidence="1 4">Belongs to the UDP-glucose/GDP-mannose dehydrogenase family.</text>
</comment>
<dbReference type="Pfam" id="PF03721">
    <property type="entry name" value="UDPG_MGDP_dh_N"/>
    <property type="match status" value="1"/>
</dbReference>
<dbReference type="Pfam" id="PF03720">
    <property type="entry name" value="UDPG_MGDP_dh_C"/>
    <property type="match status" value="1"/>
</dbReference>
<evidence type="ECO:0000313" key="7">
    <source>
        <dbReference type="Proteomes" id="UP000321580"/>
    </source>
</evidence>
<dbReference type="PANTHER" id="PTHR43491">
    <property type="entry name" value="UDP-N-ACETYL-D-MANNOSAMINE DEHYDROGENASE"/>
    <property type="match status" value="1"/>
</dbReference>
<dbReference type="InterPro" id="IPR001732">
    <property type="entry name" value="UDP-Glc/GDP-Man_DH_N"/>
</dbReference>
<gene>
    <name evidence="6" type="ORF">FRY97_02255</name>
</gene>
<dbReference type="InterPro" id="IPR036291">
    <property type="entry name" value="NAD(P)-bd_dom_sf"/>
</dbReference>
<dbReference type="InterPro" id="IPR014026">
    <property type="entry name" value="UDP-Glc/GDP-Man_DH_dimer"/>
</dbReference>
<evidence type="ECO:0000256" key="4">
    <source>
        <dbReference type="PIRNR" id="PIRNR000124"/>
    </source>
</evidence>
<evidence type="ECO:0000256" key="1">
    <source>
        <dbReference type="ARBA" id="ARBA00006601"/>
    </source>
</evidence>
<dbReference type="InterPro" id="IPR036220">
    <property type="entry name" value="UDP-Glc/GDP-Man_DH_C_sf"/>
</dbReference>
<sequence length="430" mass="47351">MFEALQQRKKKISVIGLGYVGLPLALEFARDFEVIGFDISEDRVALMKQGIDPSEELDSTAFDNKRITFTADPAMLKDAHFHIVAVPTPVNESKVPNLSPVLSASHAVGKALKKGDYVIFESTVYPGCTEEDCLPILEAESGLKLGTDFKIGYSPERINPGDKERTIDKILKIVSGSDEEALAEIAKTYGAIITAGIYQAPSIKVAEAAKVIENTQRDLNISFVNELAIIFDKMGIDTNQVLDAAATKWNFIKFTPGLVGGHCIGVDPYYLTHKAKQLGYDPQVILSGRRINDGMPGFIAKRLVQMLIQKGKNPGNCKVLIMGITFKENVADIRNSKVAELAREIMQFSINVHITDPHASPNEVAKEYKLTLVDNISDDYDAVLVAVNHNEYKAYDMGYFKSICKTDPVIMDIKGVYPAPEGAGITYWRL</sequence>
<dbReference type="GO" id="GO:0016616">
    <property type="term" value="F:oxidoreductase activity, acting on the CH-OH group of donors, NAD or NADP as acceptor"/>
    <property type="evidence" value="ECO:0007669"/>
    <property type="project" value="InterPro"/>
</dbReference>
<dbReference type="SUPFAM" id="SSF51735">
    <property type="entry name" value="NAD(P)-binding Rossmann-fold domains"/>
    <property type="match status" value="1"/>
</dbReference>
<dbReference type="AlphaFoldDB" id="A0A5C6S4J8"/>
<keyword evidence="7" id="KW-1185">Reference proteome</keyword>
<feature type="domain" description="UDP-glucose/GDP-mannose dehydrogenase C-terminal" evidence="5">
    <location>
        <begin position="320"/>
        <end position="419"/>
    </location>
</feature>
<dbReference type="PANTHER" id="PTHR43491:SF2">
    <property type="entry name" value="UDP-N-ACETYL-D-MANNOSAMINE DEHYDROGENASE"/>
    <property type="match status" value="1"/>
</dbReference>
<dbReference type="SUPFAM" id="SSF48179">
    <property type="entry name" value="6-phosphogluconate dehydrogenase C-terminal domain-like"/>
    <property type="match status" value="1"/>
</dbReference>
<reference evidence="6 7" key="1">
    <citation type="submission" date="2019-08" db="EMBL/GenBank/DDBJ databases">
        <title>Genome of Phaeodactylibacter luteus.</title>
        <authorList>
            <person name="Bowman J.P."/>
        </authorList>
    </citation>
    <scope>NUCLEOTIDE SEQUENCE [LARGE SCALE GENOMIC DNA]</scope>
    <source>
        <strain evidence="6 7">KCTC 42180</strain>
    </source>
</reference>
<evidence type="ECO:0000259" key="5">
    <source>
        <dbReference type="SMART" id="SM00984"/>
    </source>
</evidence>
<dbReference type="SMART" id="SM00984">
    <property type="entry name" value="UDPG_MGDP_dh_C"/>
    <property type="match status" value="1"/>
</dbReference>
<dbReference type="PIRSF" id="PIRSF000124">
    <property type="entry name" value="UDPglc_GDPman_dh"/>
    <property type="match status" value="1"/>
</dbReference>
<keyword evidence="2" id="KW-0560">Oxidoreductase</keyword>
<evidence type="ECO:0000313" key="6">
    <source>
        <dbReference type="EMBL" id="TXB68910.1"/>
    </source>
</evidence>
<dbReference type="NCBIfam" id="TIGR03026">
    <property type="entry name" value="NDP-sugDHase"/>
    <property type="match status" value="1"/>
</dbReference>
<dbReference type="EMBL" id="VOOR01000003">
    <property type="protein sequence ID" value="TXB68910.1"/>
    <property type="molecule type" value="Genomic_DNA"/>
</dbReference>
<dbReference type="InterPro" id="IPR008927">
    <property type="entry name" value="6-PGluconate_DH-like_C_sf"/>
</dbReference>
<dbReference type="GO" id="GO:0000271">
    <property type="term" value="P:polysaccharide biosynthetic process"/>
    <property type="evidence" value="ECO:0007669"/>
    <property type="project" value="InterPro"/>
</dbReference>
<dbReference type="Proteomes" id="UP000321580">
    <property type="component" value="Unassembled WGS sequence"/>
</dbReference>
<dbReference type="InterPro" id="IPR014027">
    <property type="entry name" value="UDP-Glc/GDP-Man_DH_C"/>
</dbReference>
<dbReference type="Pfam" id="PF00984">
    <property type="entry name" value="UDPG_MGDP_dh"/>
    <property type="match status" value="1"/>
</dbReference>
<dbReference type="InterPro" id="IPR028359">
    <property type="entry name" value="UDP_ManNAc/GlcNAc_DH"/>
</dbReference>
<organism evidence="6 7">
    <name type="scientific">Phaeodactylibacter luteus</name>
    <dbReference type="NCBI Taxonomy" id="1564516"/>
    <lineage>
        <taxon>Bacteria</taxon>
        <taxon>Pseudomonadati</taxon>
        <taxon>Bacteroidota</taxon>
        <taxon>Saprospiria</taxon>
        <taxon>Saprospirales</taxon>
        <taxon>Haliscomenobacteraceae</taxon>
        <taxon>Phaeodactylibacter</taxon>
    </lineage>
</organism>
<keyword evidence="3" id="KW-0520">NAD</keyword>
<evidence type="ECO:0000256" key="3">
    <source>
        <dbReference type="ARBA" id="ARBA00023027"/>
    </source>
</evidence>
<proteinExistence type="inferred from homology"/>
<dbReference type="Gene3D" id="3.40.50.720">
    <property type="entry name" value="NAD(P)-binding Rossmann-like Domain"/>
    <property type="match status" value="2"/>
</dbReference>
<dbReference type="SUPFAM" id="SSF52413">
    <property type="entry name" value="UDP-glucose/GDP-mannose dehydrogenase C-terminal domain"/>
    <property type="match status" value="1"/>
</dbReference>
<name>A0A5C6S4J8_9BACT</name>
<dbReference type="GO" id="GO:0016628">
    <property type="term" value="F:oxidoreductase activity, acting on the CH-CH group of donors, NAD or NADP as acceptor"/>
    <property type="evidence" value="ECO:0007669"/>
    <property type="project" value="InterPro"/>
</dbReference>
<dbReference type="RefSeq" id="WP_147165797.1">
    <property type="nucleotide sequence ID" value="NZ_VOOR01000003.1"/>
</dbReference>
<dbReference type="PIRSF" id="PIRSF500136">
    <property type="entry name" value="UDP_ManNAc_DH"/>
    <property type="match status" value="1"/>
</dbReference>
<dbReference type="OrthoDB" id="9803238at2"/>
<dbReference type="InterPro" id="IPR017476">
    <property type="entry name" value="UDP-Glc/GDP-Man"/>
</dbReference>
<comment type="caution">
    <text evidence="6">The sequence shown here is derived from an EMBL/GenBank/DDBJ whole genome shotgun (WGS) entry which is preliminary data.</text>
</comment>